<evidence type="ECO:0000313" key="11">
    <source>
        <dbReference type="EMBL" id="ORY18729.1"/>
    </source>
</evidence>
<feature type="compositionally biased region" description="Polar residues" evidence="9">
    <location>
        <begin position="407"/>
        <end position="416"/>
    </location>
</feature>
<dbReference type="EMBL" id="MCFA01000005">
    <property type="protein sequence ID" value="ORY18729.1"/>
    <property type="molecule type" value="Genomic_DNA"/>
</dbReference>
<sequence>MPGTEKTCVICGDEEEAEGEAQLIQSPCERHWLCESCLEETFRLAMKDEKHYPPQCCDAIFLIDEFEDALDFNLAWDYRVKERGEYSVQPRFRVYCANSACDSHPFLHPDSYIQESIRYAVCDACSIPTCVGCKTLVQGEVGVHECEVTEAEKKFHETVKEKGWKECYSCGKWVELAEACNHMMCPCGASFCYVCGKPWEGPHSCPQYGPARYDEEGYNQDGFHKDTGLNRDGQTRREQRMADGEDREDDLDEDDIDPEEEEWVPPDMRDILAQLPEDEREEALMQLQLHMIERREQELRAANEDADNADWEVTDEADGQGDDAESSDVGGRSDSSEREHEDNDAEENAEADTEDDAGNEGDAFETAYAPANQGLDSDSDDTVTAYHSPTPYPDSSDYEDNFDSDQAARSPSQTPIYSGDMPGAFPPSDDFSESDLVYDPSRDGLISEQIHPSHNDTGHGTPYHYSAR</sequence>
<feature type="compositionally biased region" description="Acidic residues" evidence="9">
    <location>
        <begin position="342"/>
        <end position="363"/>
    </location>
</feature>
<accession>A0A1Y2A875</accession>
<dbReference type="Gene3D" id="1.20.120.1750">
    <property type="match status" value="1"/>
</dbReference>
<dbReference type="PANTHER" id="PTHR11685">
    <property type="entry name" value="RBR FAMILY RING FINGER AND IBR DOMAIN-CONTAINING"/>
    <property type="match status" value="1"/>
</dbReference>
<evidence type="ECO:0000259" key="10">
    <source>
        <dbReference type="PROSITE" id="PS51873"/>
    </source>
</evidence>
<dbReference type="InterPro" id="IPR002867">
    <property type="entry name" value="IBR_dom"/>
</dbReference>
<feature type="region of interest" description="Disordered" evidence="9">
    <location>
        <begin position="216"/>
        <end position="267"/>
    </location>
</feature>
<evidence type="ECO:0000256" key="5">
    <source>
        <dbReference type="ARBA" id="ARBA00022737"/>
    </source>
</evidence>
<name>A0A1Y2A875_9PLEO</name>
<dbReference type="Pfam" id="PF01485">
    <property type="entry name" value="IBR"/>
    <property type="match status" value="1"/>
</dbReference>
<comment type="caution">
    <text evidence="11">The sequence shown here is derived from an EMBL/GenBank/DDBJ whole genome shotgun (WGS) entry which is preliminary data.</text>
</comment>
<dbReference type="CDD" id="cd22584">
    <property type="entry name" value="Rcat_RBR_unk"/>
    <property type="match status" value="1"/>
</dbReference>
<comment type="catalytic activity">
    <reaction evidence="1">
        <text>[E2 ubiquitin-conjugating enzyme]-S-ubiquitinyl-L-cysteine + [acceptor protein]-L-lysine = [E2 ubiquitin-conjugating enzyme]-L-cysteine + [acceptor protein]-N(6)-ubiquitinyl-L-lysine.</text>
        <dbReference type="EC" id="2.3.2.31"/>
    </reaction>
</comment>
<evidence type="ECO:0000256" key="4">
    <source>
        <dbReference type="ARBA" id="ARBA00022723"/>
    </source>
</evidence>
<dbReference type="InterPro" id="IPR044066">
    <property type="entry name" value="TRIAD_supradom"/>
</dbReference>
<dbReference type="GO" id="GO:0061630">
    <property type="term" value="F:ubiquitin protein ligase activity"/>
    <property type="evidence" value="ECO:0007669"/>
    <property type="project" value="UniProtKB-EC"/>
</dbReference>
<dbReference type="EC" id="2.3.2.31" evidence="2"/>
<evidence type="ECO:0000313" key="12">
    <source>
        <dbReference type="Proteomes" id="UP000193144"/>
    </source>
</evidence>
<keyword evidence="3" id="KW-0808">Transferase</keyword>
<reference evidence="11 12" key="1">
    <citation type="submission" date="2016-07" db="EMBL/GenBank/DDBJ databases">
        <title>Pervasive Adenine N6-methylation of Active Genes in Fungi.</title>
        <authorList>
            <consortium name="DOE Joint Genome Institute"/>
            <person name="Mondo S.J."/>
            <person name="Dannebaum R.O."/>
            <person name="Kuo R.C."/>
            <person name="Labutti K."/>
            <person name="Haridas S."/>
            <person name="Kuo A."/>
            <person name="Salamov A."/>
            <person name="Ahrendt S.R."/>
            <person name="Lipzen A."/>
            <person name="Sullivan W."/>
            <person name="Andreopoulos W.B."/>
            <person name="Clum A."/>
            <person name="Lindquist E."/>
            <person name="Daum C."/>
            <person name="Ramamoorthy G.K."/>
            <person name="Gryganskyi A."/>
            <person name="Culley D."/>
            <person name="Magnuson J.K."/>
            <person name="James T.Y."/>
            <person name="O'Malley M.A."/>
            <person name="Stajich J.E."/>
            <person name="Spatafora J.W."/>
            <person name="Visel A."/>
            <person name="Grigoriev I.V."/>
        </authorList>
    </citation>
    <scope>NUCLEOTIDE SEQUENCE [LARGE SCALE GENOMIC DNA]</scope>
    <source>
        <strain evidence="11 12">CBS 115471</strain>
    </source>
</reference>
<evidence type="ECO:0000256" key="7">
    <source>
        <dbReference type="ARBA" id="ARBA00022786"/>
    </source>
</evidence>
<evidence type="ECO:0000256" key="3">
    <source>
        <dbReference type="ARBA" id="ARBA00022679"/>
    </source>
</evidence>
<dbReference type="InterPro" id="IPR031127">
    <property type="entry name" value="E3_UB_ligase_RBR"/>
</dbReference>
<keyword evidence="6" id="KW-0863">Zinc-finger</keyword>
<evidence type="ECO:0000256" key="2">
    <source>
        <dbReference type="ARBA" id="ARBA00012251"/>
    </source>
</evidence>
<evidence type="ECO:0000256" key="9">
    <source>
        <dbReference type="SAM" id="MobiDB-lite"/>
    </source>
</evidence>
<dbReference type="AlphaFoldDB" id="A0A1Y2A875"/>
<feature type="domain" description="RING-type" evidence="10">
    <location>
        <begin position="4"/>
        <end position="214"/>
    </location>
</feature>
<dbReference type="SUPFAM" id="SSF57850">
    <property type="entry name" value="RING/U-box"/>
    <property type="match status" value="1"/>
</dbReference>
<feature type="region of interest" description="Disordered" evidence="9">
    <location>
        <begin position="300"/>
        <end position="468"/>
    </location>
</feature>
<keyword evidence="4" id="KW-0479">Metal-binding</keyword>
<feature type="compositionally biased region" description="Acidic residues" evidence="9">
    <location>
        <begin position="245"/>
        <end position="264"/>
    </location>
</feature>
<organism evidence="11 12">
    <name type="scientific">Clohesyomyces aquaticus</name>
    <dbReference type="NCBI Taxonomy" id="1231657"/>
    <lineage>
        <taxon>Eukaryota</taxon>
        <taxon>Fungi</taxon>
        <taxon>Dikarya</taxon>
        <taxon>Ascomycota</taxon>
        <taxon>Pezizomycotina</taxon>
        <taxon>Dothideomycetes</taxon>
        <taxon>Pleosporomycetidae</taxon>
        <taxon>Pleosporales</taxon>
        <taxon>Lindgomycetaceae</taxon>
        <taxon>Clohesyomyces</taxon>
    </lineage>
</organism>
<dbReference type="GO" id="GO:0008270">
    <property type="term" value="F:zinc ion binding"/>
    <property type="evidence" value="ECO:0007669"/>
    <property type="project" value="UniProtKB-KW"/>
</dbReference>
<keyword evidence="12" id="KW-1185">Reference proteome</keyword>
<dbReference type="OrthoDB" id="10009520at2759"/>
<feature type="compositionally biased region" description="Basic and acidic residues" evidence="9">
    <location>
        <begin position="222"/>
        <end position="244"/>
    </location>
</feature>
<evidence type="ECO:0000256" key="1">
    <source>
        <dbReference type="ARBA" id="ARBA00001798"/>
    </source>
</evidence>
<feature type="compositionally biased region" description="Acidic residues" evidence="9">
    <location>
        <begin position="304"/>
        <end position="326"/>
    </location>
</feature>
<keyword evidence="8" id="KW-0862">Zinc</keyword>
<gene>
    <name evidence="11" type="ORF">BCR34DRAFT_595955</name>
</gene>
<dbReference type="GO" id="GO:0016567">
    <property type="term" value="P:protein ubiquitination"/>
    <property type="evidence" value="ECO:0007669"/>
    <property type="project" value="InterPro"/>
</dbReference>
<keyword evidence="5" id="KW-0677">Repeat</keyword>
<keyword evidence="7" id="KW-0833">Ubl conjugation pathway</keyword>
<evidence type="ECO:0000256" key="8">
    <source>
        <dbReference type="ARBA" id="ARBA00022833"/>
    </source>
</evidence>
<proteinExistence type="predicted"/>
<protein>
    <recommendedName>
        <fullName evidence="2">RBR-type E3 ubiquitin transferase</fullName>
        <ecNumber evidence="2">2.3.2.31</ecNumber>
    </recommendedName>
</protein>
<evidence type="ECO:0000256" key="6">
    <source>
        <dbReference type="ARBA" id="ARBA00022771"/>
    </source>
</evidence>
<dbReference type="STRING" id="1231657.A0A1Y2A875"/>
<dbReference type="Proteomes" id="UP000193144">
    <property type="component" value="Unassembled WGS sequence"/>
</dbReference>
<dbReference type="PROSITE" id="PS51873">
    <property type="entry name" value="TRIAD"/>
    <property type="match status" value="1"/>
</dbReference>